<dbReference type="EMBL" id="MH179480">
    <property type="protein sequence ID" value="AWH15479.1"/>
    <property type="molecule type" value="Genomic_DNA"/>
</dbReference>
<dbReference type="GeneID" id="77935251"/>
<sequence>MADPVVVPLITLKDLTEGKIGGTGVFDVLMETAGLHVQREFDKNRIKGQDYAQVYLTAMQYVLQNSSVFLLQKDEAANKALLVQAQIDLTKLQGELLQKEIDRELLTRDLLEAQAAKVRAETVNIITENDSLLAQQCLLKAQYDLTMVQKLQTTAQTSLVQQKIATEKAQTVDVGIDENSVIGRQKALYKAQTDGFKRDAEQKAAKMLIDTWNIRRTTDEGTIADETNKLSDATIGRAVTKVLDGIEA</sequence>
<evidence type="ECO:0000313" key="2">
    <source>
        <dbReference type="Proteomes" id="UP000246250"/>
    </source>
</evidence>
<organism evidence="1 2">
    <name type="scientific">Pseudomonas phage 98PfluR60PP</name>
    <dbReference type="NCBI Taxonomy" id="2163965"/>
    <lineage>
        <taxon>Viruses</taxon>
        <taxon>Duplodnaviria</taxon>
        <taxon>Heunggongvirae</taxon>
        <taxon>Uroviricota</taxon>
        <taxon>Caudoviricetes</taxon>
        <taxon>Schitoviridae</taxon>
        <taxon>Littlefixvirus</taxon>
        <taxon>Littlefixvirus 98Pflur60pp</taxon>
    </lineage>
</organism>
<name>A0A2S1PFY0_9CAUD</name>
<proteinExistence type="predicted"/>
<dbReference type="Proteomes" id="UP000246250">
    <property type="component" value="Segment"/>
</dbReference>
<keyword evidence="2" id="KW-1185">Reference proteome</keyword>
<dbReference type="RefSeq" id="YP_010659283.1">
    <property type="nucleotide sequence ID" value="NC_070866.1"/>
</dbReference>
<dbReference type="KEGG" id="vg:77935251"/>
<protein>
    <submittedName>
        <fullName evidence="1">Uncharacterized protein</fullName>
    </submittedName>
</protein>
<evidence type="ECO:0000313" key="1">
    <source>
        <dbReference type="EMBL" id="AWH15479.1"/>
    </source>
</evidence>
<accession>A0A2S1PFY0</accession>
<reference evidence="1 2" key="1">
    <citation type="submission" date="2018-04" db="EMBL/GenBank/DDBJ databases">
        <title>Complete genome sequences of new Aeromonas and Pseudomonas phages promising in phage therapy dedicated to aquaculture.</title>
        <authorList>
            <person name="Kolsut J."/>
            <person name="Wojcik E."/>
            <person name="Wojtasik A."/>
            <person name="Dastych J."/>
        </authorList>
    </citation>
    <scope>NUCLEOTIDE SEQUENCE [LARGE SCALE GENOMIC DNA]</scope>
</reference>